<reference evidence="1 2" key="1">
    <citation type="submission" date="2016-05" db="EMBL/GenBank/DDBJ databases">
        <authorList>
            <person name="Lavstsen T."/>
            <person name="Jespersen J.S."/>
        </authorList>
    </citation>
    <scope>NUCLEOTIDE SEQUENCE [LARGE SCALE GENOMIC DNA]</scope>
    <source>
        <strain evidence="1 2">YLB-01</strain>
    </source>
</reference>
<dbReference type="EMBL" id="LXMD01000013">
    <property type="protein sequence ID" value="OCG75257.1"/>
    <property type="molecule type" value="Genomic_DNA"/>
</dbReference>
<accession>A0A1B9NF89</accession>
<dbReference type="OrthoDB" id="5078066at2"/>
<proteinExistence type="predicted"/>
<sequence>MTQGPFRDVPIACTLPTIAEAKTQVEKWQAFDADYALSSERTDSELVIHYAKVDDSISRLRDLVEVEQRCCAFVQWDIDESDNDLRLIARGSEEQLAALNVPVRARRQTRAISLE</sequence>
<dbReference type="STRING" id="904291.A7J15_02305"/>
<gene>
    <name evidence="1" type="ORF">A7J15_02305</name>
</gene>
<evidence type="ECO:0000313" key="1">
    <source>
        <dbReference type="EMBL" id="OCG75257.1"/>
    </source>
</evidence>
<keyword evidence="2" id="KW-1185">Reference proteome</keyword>
<name>A0A1B9NF89_9MICO</name>
<dbReference type="RefSeq" id="WP_067023721.1">
    <property type="nucleotide sequence ID" value="NZ_CP038256.1"/>
</dbReference>
<comment type="caution">
    <text evidence="1">The sequence shown here is derived from an EMBL/GenBank/DDBJ whole genome shotgun (WGS) entry which is preliminary data.</text>
</comment>
<dbReference type="Proteomes" id="UP000093355">
    <property type="component" value="Unassembled WGS sequence"/>
</dbReference>
<organism evidence="1 2">
    <name type="scientific">Microbacterium sediminis</name>
    <dbReference type="NCBI Taxonomy" id="904291"/>
    <lineage>
        <taxon>Bacteria</taxon>
        <taxon>Bacillati</taxon>
        <taxon>Actinomycetota</taxon>
        <taxon>Actinomycetes</taxon>
        <taxon>Micrococcales</taxon>
        <taxon>Microbacteriaceae</taxon>
        <taxon>Microbacterium</taxon>
    </lineage>
</organism>
<protein>
    <submittedName>
        <fullName evidence="1">Uncharacterized protein</fullName>
    </submittedName>
</protein>
<dbReference type="AlphaFoldDB" id="A0A1B9NF89"/>
<evidence type="ECO:0000313" key="2">
    <source>
        <dbReference type="Proteomes" id="UP000093355"/>
    </source>
</evidence>